<name>A0A2A2K2G1_9BILA</name>
<comment type="caution">
    <text evidence="2">The sequence shown here is derived from an EMBL/GenBank/DDBJ whole genome shotgun (WGS) entry which is preliminary data.</text>
</comment>
<organism evidence="2 3">
    <name type="scientific">Diploscapter pachys</name>
    <dbReference type="NCBI Taxonomy" id="2018661"/>
    <lineage>
        <taxon>Eukaryota</taxon>
        <taxon>Metazoa</taxon>
        <taxon>Ecdysozoa</taxon>
        <taxon>Nematoda</taxon>
        <taxon>Chromadorea</taxon>
        <taxon>Rhabditida</taxon>
        <taxon>Rhabditina</taxon>
        <taxon>Rhabditomorpha</taxon>
        <taxon>Rhabditoidea</taxon>
        <taxon>Rhabditidae</taxon>
        <taxon>Diploscapter</taxon>
    </lineage>
</organism>
<feature type="region of interest" description="Disordered" evidence="1">
    <location>
        <begin position="38"/>
        <end position="101"/>
    </location>
</feature>
<feature type="compositionally biased region" description="Basic residues" evidence="1">
    <location>
        <begin position="83"/>
        <end position="98"/>
    </location>
</feature>
<proteinExistence type="predicted"/>
<protein>
    <submittedName>
        <fullName evidence="2">Uncharacterized protein</fullName>
    </submittedName>
</protein>
<dbReference type="EMBL" id="LIAE01009818">
    <property type="protein sequence ID" value="PAV68091.1"/>
    <property type="molecule type" value="Genomic_DNA"/>
</dbReference>
<evidence type="ECO:0000256" key="1">
    <source>
        <dbReference type="SAM" id="MobiDB-lite"/>
    </source>
</evidence>
<dbReference type="AlphaFoldDB" id="A0A2A2K2G1"/>
<dbReference type="Proteomes" id="UP000218231">
    <property type="component" value="Unassembled WGS sequence"/>
</dbReference>
<evidence type="ECO:0000313" key="3">
    <source>
        <dbReference type="Proteomes" id="UP000218231"/>
    </source>
</evidence>
<reference evidence="2 3" key="1">
    <citation type="journal article" date="2017" name="Curr. Biol.">
        <title>Genome architecture and evolution of a unichromosomal asexual nematode.</title>
        <authorList>
            <person name="Fradin H."/>
            <person name="Zegar C."/>
            <person name="Gutwein M."/>
            <person name="Lucas J."/>
            <person name="Kovtun M."/>
            <person name="Corcoran D."/>
            <person name="Baugh L.R."/>
            <person name="Kiontke K."/>
            <person name="Gunsalus K."/>
            <person name="Fitch D.H."/>
            <person name="Piano F."/>
        </authorList>
    </citation>
    <scope>NUCLEOTIDE SEQUENCE [LARGE SCALE GENOMIC DNA]</scope>
    <source>
        <strain evidence="2">PF1309</strain>
    </source>
</reference>
<accession>A0A2A2K2G1</accession>
<evidence type="ECO:0000313" key="2">
    <source>
        <dbReference type="EMBL" id="PAV68091.1"/>
    </source>
</evidence>
<sequence length="123" mass="13355">MPPLRMDFEPGLDPASARMGCQPDGIRQQDFLIARLDQHGGKTGQRGPQRSAGGIVGGQAIPAQRLSQPSAPDHRIGDTGVGARHRSRQARIGHRRQQRQACGKVFPVVTQRQGERQCECTPG</sequence>
<keyword evidence="3" id="KW-1185">Reference proteome</keyword>
<gene>
    <name evidence="2" type="ORF">WR25_05689</name>
</gene>